<dbReference type="CDD" id="cd00082">
    <property type="entry name" value="HisKA"/>
    <property type="match status" value="1"/>
</dbReference>
<dbReference type="OrthoDB" id="9809766at2"/>
<keyword evidence="7 8" id="KW-1133">Transmembrane helix</keyword>
<evidence type="ECO:0000256" key="4">
    <source>
        <dbReference type="ARBA" id="ARBA00022679"/>
    </source>
</evidence>
<dbReference type="Proteomes" id="UP000315252">
    <property type="component" value="Unassembled WGS sequence"/>
</dbReference>
<dbReference type="PROSITE" id="PS50109">
    <property type="entry name" value="HIS_KIN"/>
    <property type="match status" value="1"/>
</dbReference>
<dbReference type="Gene3D" id="3.30.565.10">
    <property type="entry name" value="Histidine kinase-like ATPase, C-terminal domain"/>
    <property type="match status" value="1"/>
</dbReference>
<dbReference type="SMART" id="SM00388">
    <property type="entry name" value="HisKA"/>
    <property type="match status" value="1"/>
</dbReference>
<evidence type="ECO:0000256" key="6">
    <source>
        <dbReference type="ARBA" id="ARBA00022777"/>
    </source>
</evidence>
<evidence type="ECO:0000256" key="5">
    <source>
        <dbReference type="ARBA" id="ARBA00022692"/>
    </source>
</evidence>
<dbReference type="SMART" id="SM00387">
    <property type="entry name" value="HATPase_c"/>
    <property type="match status" value="1"/>
</dbReference>
<accession>A0A545U2V2</accession>
<name>A0A545U2V2_9PROT</name>
<dbReference type="EMBL" id="VHSH01000001">
    <property type="protein sequence ID" value="TQV83778.1"/>
    <property type="molecule type" value="Genomic_DNA"/>
</dbReference>
<keyword evidence="4" id="KW-0808">Transferase</keyword>
<dbReference type="InterPro" id="IPR036890">
    <property type="entry name" value="HATPase_C_sf"/>
</dbReference>
<keyword evidence="11" id="KW-1185">Reference proteome</keyword>
<proteinExistence type="predicted"/>
<dbReference type="RefSeq" id="WP_142895013.1">
    <property type="nucleotide sequence ID" value="NZ_ML660052.1"/>
</dbReference>
<evidence type="ECO:0000256" key="8">
    <source>
        <dbReference type="SAM" id="Phobius"/>
    </source>
</evidence>
<keyword evidence="6" id="KW-0418">Kinase</keyword>
<dbReference type="InterPro" id="IPR003594">
    <property type="entry name" value="HATPase_dom"/>
</dbReference>
<dbReference type="Gene3D" id="1.10.287.130">
    <property type="match status" value="1"/>
</dbReference>
<dbReference type="GO" id="GO:0000155">
    <property type="term" value="F:phosphorelay sensor kinase activity"/>
    <property type="evidence" value="ECO:0007669"/>
    <property type="project" value="InterPro"/>
</dbReference>
<keyword evidence="5 8" id="KW-0812">Transmembrane</keyword>
<dbReference type="InterPro" id="IPR050428">
    <property type="entry name" value="TCS_sensor_his_kinase"/>
</dbReference>
<dbReference type="Pfam" id="PF02518">
    <property type="entry name" value="HATPase_c"/>
    <property type="match status" value="1"/>
</dbReference>
<dbReference type="Pfam" id="PF00512">
    <property type="entry name" value="HisKA"/>
    <property type="match status" value="1"/>
</dbReference>
<dbReference type="InterPro" id="IPR005467">
    <property type="entry name" value="His_kinase_dom"/>
</dbReference>
<feature type="transmembrane region" description="Helical" evidence="8">
    <location>
        <begin position="175"/>
        <end position="201"/>
    </location>
</feature>
<evidence type="ECO:0000256" key="1">
    <source>
        <dbReference type="ARBA" id="ARBA00000085"/>
    </source>
</evidence>
<evidence type="ECO:0000313" key="10">
    <source>
        <dbReference type="EMBL" id="TQV83778.1"/>
    </source>
</evidence>
<reference evidence="10 11" key="1">
    <citation type="submission" date="2019-06" db="EMBL/GenBank/DDBJ databases">
        <title>Whole genome sequence for Rhodospirillaceae sp. R148.</title>
        <authorList>
            <person name="Wang G."/>
        </authorList>
    </citation>
    <scope>NUCLEOTIDE SEQUENCE [LARGE SCALE GENOMIC DNA]</scope>
    <source>
        <strain evidence="10 11">R148</strain>
    </source>
</reference>
<comment type="catalytic activity">
    <reaction evidence="1">
        <text>ATP + protein L-histidine = ADP + protein N-phospho-L-histidine.</text>
        <dbReference type="EC" id="2.7.13.3"/>
    </reaction>
</comment>
<dbReference type="PANTHER" id="PTHR45436:SF5">
    <property type="entry name" value="SENSOR HISTIDINE KINASE TRCS"/>
    <property type="match status" value="1"/>
</dbReference>
<evidence type="ECO:0000256" key="3">
    <source>
        <dbReference type="ARBA" id="ARBA00022553"/>
    </source>
</evidence>
<keyword evidence="3" id="KW-0597">Phosphoprotein</keyword>
<comment type="caution">
    <text evidence="10">The sequence shown here is derived from an EMBL/GenBank/DDBJ whole genome shotgun (WGS) entry which is preliminary data.</text>
</comment>
<organism evidence="10 11">
    <name type="scientific">Denitrobaculum tricleocarpae</name>
    <dbReference type="NCBI Taxonomy" id="2591009"/>
    <lineage>
        <taxon>Bacteria</taxon>
        <taxon>Pseudomonadati</taxon>
        <taxon>Pseudomonadota</taxon>
        <taxon>Alphaproteobacteria</taxon>
        <taxon>Rhodospirillales</taxon>
        <taxon>Rhodospirillaceae</taxon>
        <taxon>Denitrobaculum</taxon>
    </lineage>
</organism>
<protein>
    <recommendedName>
        <fullName evidence="2">histidine kinase</fullName>
        <ecNumber evidence="2">2.7.13.3</ecNumber>
    </recommendedName>
</protein>
<dbReference type="EC" id="2.7.13.3" evidence="2"/>
<gene>
    <name evidence="10" type="ORF">FKG95_04135</name>
</gene>
<dbReference type="InterPro" id="IPR036097">
    <property type="entry name" value="HisK_dim/P_sf"/>
</dbReference>
<dbReference type="AlphaFoldDB" id="A0A545U2V2"/>
<dbReference type="SUPFAM" id="SSF47384">
    <property type="entry name" value="Homodimeric domain of signal transducing histidine kinase"/>
    <property type="match status" value="1"/>
</dbReference>
<sequence length="483" mass="53387">MPEQEKMPEEEKMLEASSRKTVSIRDILYRRLNIYLAAGWVIATLLTGLAGTQYFNEGLRGRVIHLVNIIMAFETAREQDAGSVGRIDNFLSDQMDDIGVNDYFIVVILDNAVRYSTIDLPSEQLLALPLHGEMSYPSSFLGYEWSVPFIDWRLYGVEDPDQRVRVIVGLWKGEVFFGILTITLFVFAVGLIVGAVSLLLARRVVAQVVHPLEDSATAVLQRKENEMTPIRLNTRLRELTQIEDALNDLIARLDATVRRERHFIANAAHELRTPLAAVRAQAEAVDRQAVTPQIRGQIDGMLDATDRASRLIAQLLQLARSEAVASDASDAEPIDLVAIARDLIAQFTPEILESRGDIELFAPDAVTLPGNRELVYALLRNLLENAVKYAGTPKHIVVTVAGGQNPDPSICIEDNGPGMSEANFQKAFAKFERLGRKSGDGAGLGLSIVHDIAKRQKLRLMRDQSPQLGGLKVTVSFTRSPSA</sequence>
<evidence type="ECO:0000256" key="7">
    <source>
        <dbReference type="ARBA" id="ARBA00022989"/>
    </source>
</evidence>
<feature type="transmembrane region" description="Helical" evidence="8">
    <location>
        <begin position="34"/>
        <end position="55"/>
    </location>
</feature>
<feature type="domain" description="Histidine kinase" evidence="9">
    <location>
        <begin position="266"/>
        <end position="481"/>
    </location>
</feature>
<dbReference type="SUPFAM" id="SSF55874">
    <property type="entry name" value="ATPase domain of HSP90 chaperone/DNA topoisomerase II/histidine kinase"/>
    <property type="match status" value="1"/>
</dbReference>
<dbReference type="InterPro" id="IPR003661">
    <property type="entry name" value="HisK_dim/P_dom"/>
</dbReference>
<evidence type="ECO:0000259" key="9">
    <source>
        <dbReference type="PROSITE" id="PS50109"/>
    </source>
</evidence>
<dbReference type="PANTHER" id="PTHR45436">
    <property type="entry name" value="SENSOR HISTIDINE KINASE YKOH"/>
    <property type="match status" value="1"/>
</dbReference>
<keyword evidence="8" id="KW-0472">Membrane</keyword>
<evidence type="ECO:0000313" key="11">
    <source>
        <dbReference type="Proteomes" id="UP000315252"/>
    </source>
</evidence>
<evidence type="ECO:0000256" key="2">
    <source>
        <dbReference type="ARBA" id="ARBA00012438"/>
    </source>
</evidence>